<dbReference type="AlphaFoldDB" id="A0A1A8W5P4"/>
<dbReference type="InterPro" id="IPR003409">
    <property type="entry name" value="MORN"/>
</dbReference>
<name>A0A1A8W5P4_PLAOA</name>
<proteinExistence type="predicted"/>
<keyword evidence="2" id="KW-0808">Transferase</keyword>
<dbReference type="Proteomes" id="UP000078560">
    <property type="component" value="Unassembled WGS sequence"/>
</dbReference>
<evidence type="ECO:0000313" key="3">
    <source>
        <dbReference type="Proteomes" id="UP000078560"/>
    </source>
</evidence>
<dbReference type="EMBL" id="FLQU01000497">
    <property type="protein sequence ID" value="SBS86473.1"/>
    <property type="molecule type" value="Genomic_DNA"/>
</dbReference>
<sequence>MKCCGKNSVNVESPKKPTQMEMLHETLRNINCDDLPTTTLILNDGSTYTGTILDEKIHGRGVLKNPNGEIYEGEFVYGRKHGLGKWSNKEGNSYEGLWKEDRKHGYGVYITEDGYTFEGNFNMNKRDGIGTTITHDGIKYICNFKDDVEVGEVEFFFPNGDHAFGYIKDGYLHENGRYEFKNGDIYVGYFEKGLFHGKGYYKWHEDSSYVLYEGNYVEGKKHGTGQLTRVDGRILCGEFRDNHLEGEFLEISPQGNKTRVLYEKSKFVKIIEKIQDKVNIKEFRMDAAVITSIFSDPTFYKKLYEVEKKKKSKFHITLRK</sequence>
<gene>
    <name evidence="2" type="ORF">POVCU2_0037370</name>
</gene>
<evidence type="ECO:0000313" key="2">
    <source>
        <dbReference type="EMBL" id="SBS86473.1"/>
    </source>
</evidence>
<protein>
    <submittedName>
        <fullName evidence="2">Phosphatidylinositol-4-phosphate-5-kinase</fullName>
    </submittedName>
</protein>
<keyword evidence="1" id="KW-0677">Repeat</keyword>
<accession>A0A1A8W5P4</accession>
<keyword evidence="2" id="KW-0418">Kinase</keyword>
<dbReference type="Gene3D" id="2.20.110.10">
    <property type="entry name" value="Histone H3 K4-specific methyltransferase SET7/9 N-terminal domain"/>
    <property type="match status" value="4"/>
</dbReference>
<evidence type="ECO:0000256" key="1">
    <source>
        <dbReference type="ARBA" id="ARBA00022737"/>
    </source>
</evidence>
<organism evidence="2 3">
    <name type="scientific">Plasmodium ovale curtisi</name>
    <dbReference type="NCBI Taxonomy" id="864141"/>
    <lineage>
        <taxon>Eukaryota</taxon>
        <taxon>Sar</taxon>
        <taxon>Alveolata</taxon>
        <taxon>Apicomplexa</taxon>
        <taxon>Aconoidasida</taxon>
        <taxon>Haemosporida</taxon>
        <taxon>Plasmodiidae</taxon>
        <taxon>Plasmodium</taxon>
        <taxon>Plasmodium (Plasmodium)</taxon>
    </lineage>
</organism>
<dbReference type="SUPFAM" id="SSF82185">
    <property type="entry name" value="Histone H3 K4-specific methyltransferase SET7/9 N-terminal domain"/>
    <property type="match status" value="2"/>
</dbReference>
<dbReference type="Pfam" id="PF02493">
    <property type="entry name" value="MORN"/>
    <property type="match status" value="7"/>
</dbReference>
<dbReference type="SMART" id="SM00698">
    <property type="entry name" value="MORN"/>
    <property type="match status" value="6"/>
</dbReference>
<dbReference type="PANTHER" id="PTHR43215">
    <property type="entry name" value="RADIAL SPOKE HEAD 1 HOMOLOG"/>
    <property type="match status" value="1"/>
</dbReference>
<dbReference type="GO" id="GO:0016301">
    <property type="term" value="F:kinase activity"/>
    <property type="evidence" value="ECO:0007669"/>
    <property type="project" value="UniProtKB-KW"/>
</dbReference>
<dbReference type="PANTHER" id="PTHR43215:SF14">
    <property type="entry name" value="RADIAL SPOKE HEAD 1 HOMOLOG"/>
    <property type="match status" value="1"/>
</dbReference>
<reference evidence="3" key="1">
    <citation type="submission" date="2016-05" db="EMBL/GenBank/DDBJ databases">
        <authorList>
            <person name="Naeem Raeece"/>
        </authorList>
    </citation>
    <scope>NUCLEOTIDE SEQUENCE [LARGE SCALE GENOMIC DNA]</scope>
</reference>